<dbReference type="AlphaFoldDB" id="A0A0L9UCM0"/>
<dbReference type="Gramene" id="KOM40307">
    <property type="protein sequence ID" value="KOM40307"/>
    <property type="gene ID" value="LR48_Vigan04g050500"/>
</dbReference>
<gene>
    <name evidence="4" type="ORF">LR48_Vigan04g050500</name>
</gene>
<accession>A0A0L9UCM0</accession>
<reference evidence="5" key="1">
    <citation type="journal article" date="2015" name="Proc. Natl. Acad. Sci. U.S.A.">
        <title>Genome sequencing of adzuki bean (Vigna angularis) provides insight into high starch and low fat accumulation and domestication.</title>
        <authorList>
            <person name="Yang K."/>
            <person name="Tian Z."/>
            <person name="Chen C."/>
            <person name="Luo L."/>
            <person name="Zhao B."/>
            <person name="Wang Z."/>
            <person name="Yu L."/>
            <person name="Li Y."/>
            <person name="Sun Y."/>
            <person name="Li W."/>
            <person name="Chen Y."/>
            <person name="Li Y."/>
            <person name="Zhang Y."/>
            <person name="Ai D."/>
            <person name="Zhao J."/>
            <person name="Shang C."/>
            <person name="Ma Y."/>
            <person name="Wu B."/>
            <person name="Wang M."/>
            <person name="Gao L."/>
            <person name="Sun D."/>
            <person name="Zhang P."/>
            <person name="Guo F."/>
            <person name="Wang W."/>
            <person name="Li Y."/>
            <person name="Wang J."/>
            <person name="Varshney R.K."/>
            <person name="Wang J."/>
            <person name="Ling H.Q."/>
            <person name="Wan P."/>
        </authorList>
    </citation>
    <scope>NUCLEOTIDE SEQUENCE</scope>
    <source>
        <strain evidence="5">cv. Jingnong 6</strain>
    </source>
</reference>
<feature type="compositionally biased region" description="Acidic residues" evidence="2">
    <location>
        <begin position="276"/>
        <end position="291"/>
    </location>
</feature>
<feature type="coiled-coil region" evidence="1">
    <location>
        <begin position="159"/>
        <end position="229"/>
    </location>
</feature>
<evidence type="ECO:0000313" key="4">
    <source>
        <dbReference type="EMBL" id="KOM40307.1"/>
    </source>
</evidence>
<protein>
    <recommendedName>
        <fullName evidence="3">Transposase (putative) gypsy type domain-containing protein</fullName>
    </recommendedName>
</protein>
<dbReference type="EMBL" id="CM003374">
    <property type="protein sequence ID" value="KOM40307.1"/>
    <property type="molecule type" value="Genomic_DNA"/>
</dbReference>
<dbReference type="Proteomes" id="UP000053144">
    <property type="component" value="Chromosome 4"/>
</dbReference>
<proteinExistence type="predicted"/>
<keyword evidence="1" id="KW-0175">Coiled coil</keyword>
<name>A0A0L9UCM0_PHAAN</name>
<dbReference type="InterPro" id="IPR007321">
    <property type="entry name" value="Transposase_28"/>
</dbReference>
<organism evidence="4 5">
    <name type="scientific">Phaseolus angularis</name>
    <name type="common">Azuki bean</name>
    <name type="synonym">Vigna angularis</name>
    <dbReference type="NCBI Taxonomy" id="3914"/>
    <lineage>
        <taxon>Eukaryota</taxon>
        <taxon>Viridiplantae</taxon>
        <taxon>Streptophyta</taxon>
        <taxon>Embryophyta</taxon>
        <taxon>Tracheophyta</taxon>
        <taxon>Spermatophyta</taxon>
        <taxon>Magnoliopsida</taxon>
        <taxon>eudicotyledons</taxon>
        <taxon>Gunneridae</taxon>
        <taxon>Pentapetalae</taxon>
        <taxon>rosids</taxon>
        <taxon>fabids</taxon>
        <taxon>Fabales</taxon>
        <taxon>Fabaceae</taxon>
        <taxon>Papilionoideae</taxon>
        <taxon>50 kb inversion clade</taxon>
        <taxon>NPAAA clade</taxon>
        <taxon>indigoferoid/millettioid clade</taxon>
        <taxon>Phaseoleae</taxon>
        <taxon>Vigna</taxon>
    </lineage>
</organism>
<evidence type="ECO:0000256" key="2">
    <source>
        <dbReference type="SAM" id="MobiDB-lite"/>
    </source>
</evidence>
<evidence type="ECO:0000256" key="1">
    <source>
        <dbReference type="SAM" id="Coils"/>
    </source>
</evidence>
<feature type="domain" description="Transposase (putative) gypsy type" evidence="3">
    <location>
        <begin position="79"/>
        <end position="135"/>
    </location>
</feature>
<sequence>MRIKGLSSGYPSTFSRVEYGTKKALTWRIDRLYIVRDVEDSRLIRAGVNLRNERVYHEKGSSLDDFFFTYANFVDQLCIRVPFTEFQMVVLREMNVAQAQLHPNAWAVVQAFLEMCLAIGITPTIPVFFHYFYFRPPPKGGEMRTSRPSYSPKKVYEDLRAAMEQMLIAQEESNKKNDEPQAELYKARKALAKASNRLRDARANYDRLNRALTDDLAMAKEKISELETGIVFEHEEGFNKALRQVSILARIREPYFLGFDIEKDVFDGEVEVEDVNDASDDAEEIEAAMGDDDGRGAE</sequence>
<evidence type="ECO:0000259" key="3">
    <source>
        <dbReference type="Pfam" id="PF04195"/>
    </source>
</evidence>
<dbReference type="Pfam" id="PF04195">
    <property type="entry name" value="Transposase_28"/>
    <property type="match status" value="1"/>
</dbReference>
<evidence type="ECO:0000313" key="5">
    <source>
        <dbReference type="Proteomes" id="UP000053144"/>
    </source>
</evidence>
<feature type="region of interest" description="Disordered" evidence="2">
    <location>
        <begin position="276"/>
        <end position="298"/>
    </location>
</feature>